<dbReference type="Proteomes" id="UP000230750">
    <property type="component" value="Unassembled WGS sequence"/>
</dbReference>
<dbReference type="InterPro" id="IPR017453">
    <property type="entry name" value="GCV_H_sub"/>
</dbReference>
<evidence type="ECO:0000313" key="8">
    <source>
        <dbReference type="Proteomes" id="UP000230750"/>
    </source>
</evidence>
<evidence type="ECO:0000259" key="6">
    <source>
        <dbReference type="PROSITE" id="PS50968"/>
    </source>
</evidence>
<feature type="modified residue" description="N6-lipoyllysine" evidence="4">
    <location>
        <position position="66"/>
    </location>
</feature>
<dbReference type="InterPro" id="IPR011053">
    <property type="entry name" value="Single_hybrid_motif"/>
</dbReference>
<dbReference type="EMBL" id="MRZV01000852">
    <property type="protein sequence ID" value="PIK43399.1"/>
    <property type="molecule type" value="Genomic_DNA"/>
</dbReference>
<dbReference type="NCBIfam" id="TIGR00527">
    <property type="entry name" value="gcvH"/>
    <property type="match status" value="1"/>
</dbReference>
<dbReference type="GO" id="GO:0005960">
    <property type="term" value="C:glycine cleavage complex"/>
    <property type="evidence" value="ECO:0007669"/>
    <property type="project" value="UniProtKB-UniRule"/>
</dbReference>
<dbReference type="Gene3D" id="2.40.50.100">
    <property type="match status" value="1"/>
</dbReference>
<dbReference type="PROSITE" id="PS00189">
    <property type="entry name" value="LIPOYL"/>
    <property type="match status" value="1"/>
</dbReference>
<dbReference type="GO" id="GO:0005739">
    <property type="term" value="C:mitochondrion"/>
    <property type="evidence" value="ECO:0007669"/>
    <property type="project" value="UniProtKB-SubCell"/>
</dbReference>
<dbReference type="GO" id="GO:0009249">
    <property type="term" value="P:protein lipoylation"/>
    <property type="evidence" value="ECO:0007669"/>
    <property type="project" value="TreeGrafter"/>
</dbReference>
<dbReference type="NCBIfam" id="NF002270">
    <property type="entry name" value="PRK01202.1"/>
    <property type="match status" value="1"/>
</dbReference>
<keyword evidence="2 4" id="KW-0450">Lipoyl</keyword>
<dbReference type="InterPro" id="IPR003016">
    <property type="entry name" value="2-oxoA_DH_lipoyl-BS"/>
</dbReference>
<keyword evidence="8" id="KW-1185">Reference proteome</keyword>
<dbReference type="PANTHER" id="PTHR11715">
    <property type="entry name" value="GLYCINE CLEAVAGE SYSTEM H PROTEIN"/>
    <property type="match status" value="1"/>
</dbReference>
<sequence length="131" mass="14525">MNKLLSEMRFTEEHEWVRQEGSTPHVTVGITDYAQDSLGDIVFVELPEVGSQVVEKDSIGAIESVKAVSDVYCPASGTVTEVNTELESTPEVVNTSPLEDGWLFKMELADVSSLDTLLTEKEYKDYLHGLE</sequence>
<evidence type="ECO:0000256" key="2">
    <source>
        <dbReference type="ARBA" id="ARBA00022823"/>
    </source>
</evidence>
<dbReference type="OrthoDB" id="10264154at2759"/>
<comment type="function">
    <text evidence="5">The H protein shuttles the methylamine group of glycine from the P protein to the T protein.</text>
</comment>
<comment type="subcellular location">
    <subcellularLocation>
        <location evidence="5">Mitochondrion</location>
    </subcellularLocation>
</comment>
<evidence type="ECO:0000256" key="5">
    <source>
        <dbReference type="RuleBase" id="RU364055"/>
    </source>
</evidence>
<dbReference type="STRING" id="307972.A0A2G8K619"/>
<feature type="domain" description="Lipoyl-binding" evidence="6">
    <location>
        <begin position="25"/>
        <end position="107"/>
    </location>
</feature>
<dbReference type="SUPFAM" id="SSF51230">
    <property type="entry name" value="Single hybrid motif"/>
    <property type="match status" value="1"/>
</dbReference>
<accession>A0A2G8K619</accession>
<dbReference type="PANTHER" id="PTHR11715:SF3">
    <property type="entry name" value="GLYCINE CLEAVAGE SYSTEM H PROTEIN-RELATED"/>
    <property type="match status" value="1"/>
</dbReference>
<comment type="caution">
    <text evidence="7">The sequence shown here is derived from an EMBL/GenBank/DDBJ whole genome shotgun (WGS) entry which is preliminary data.</text>
</comment>
<evidence type="ECO:0000256" key="1">
    <source>
        <dbReference type="ARBA" id="ARBA00009249"/>
    </source>
</evidence>
<dbReference type="Pfam" id="PF01597">
    <property type="entry name" value="GCV_H"/>
    <property type="match status" value="1"/>
</dbReference>
<gene>
    <name evidence="7" type="ORF">BSL78_19730</name>
</gene>
<comment type="subunit">
    <text evidence="5">The glycine cleavage system is composed of four proteins: P, T, L and H.</text>
</comment>
<evidence type="ECO:0000256" key="4">
    <source>
        <dbReference type="PIRSR" id="PIRSR617453-50"/>
    </source>
</evidence>
<dbReference type="InterPro" id="IPR002930">
    <property type="entry name" value="GCV_H"/>
</dbReference>
<comment type="cofactor">
    <cofactor evidence="5">
        <name>(R)-lipoate</name>
        <dbReference type="ChEBI" id="CHEBI:83088"/>
    </cofactor>
    <text evidence="5">Binds 1 lipoyl cofactor covalently.</text>
</comment>
<evidence type="ECO:0000256" key="3">
    <source>
        <dbReference type="ARBA" id="ARBA00022946"/>
    </source>
</evidence>
<keyword evidence="3 5" id="KW-0809">Transit peptide</keyword>
<dbReference type="InterPro" id="IPR033753">
    <property type="entry name" value="GCV_H/Fam206"/>
</dbReference>
<evidence type="ECO:0000313" key="7">
    <source>
        <dbReference type="EMBL" id="PIK43399.1"/>
    </source>
</evidence>
<dbReference type="HAMAP" id="MF_00272">
    <property type="entry name" value="GcvH"/>
    <property type="match status" value="1"/>
</dbReference>
<dbReference type="GO" id="GO:0019464">
    <property type="term" value="P:glycine decarboxylation via glycine cleavage system"/>
    <property type="evidence" value="ECO:0007669"/>
    <property type="project" value="UniProtKB-UniRule"/>
</dbReference>
<protein>
    <recommendedName>
        <fullName evidence="5">Glycine cleavage system H protein</fullName>
    </recommendedName>
</protein>
<name>A0A2G8K619_STIJA</name>
<dbReference type="InterPro" id="IPR000089">
    <property type="entry name" value="Biotin_lipoyl"/>
</dbReference>
<dbReference type="PROSITE" id="PS50968">
    <property type="entry name" value="BIOTINYL_LIPOYL"/>
    <property type="match status" value="1"/>
</dbReference>
<reference evidence="7 8" key="1">
    <citation type="journal article" date="2017" name="PLoS Biol.">
        <title>The sea cucumber genome provides insights into morphological evolution and visceral regeneration.</title>
        <authorList>
            <person name="Zhang X."/>
            <person name="Sun L."/>
            <person name="Yuan J."/>
            <person name="Sun Y."/>
            <person name="Gao Y."/>
            <person name="Zhang L."/>
            <person name="Li S."/>
            <person name="Dai H."/>
            <person name="Hamel J.F."/>
            <person name="Liu C."/>
            <person name="Yu Y."/>
            <person name="Liu S."/>
            <person name="Lin W."/>
            <person name="Guo K."/>
            <person name="Jin S."/>
            <person name="Xu P."/>
            <person name="Storey K.B."/>
            <person name="Huan P."/>
            <person name="Zhang T."/>
            <person name="Zhou Y."/>
            <person name="Zhang J."/>
            <person name="Lin C."/>
            <person name="Li X."/>
            <person name="Xing L."/>
            <person name="Huo D."/>
            <person name="Sun M."/>
            <person name="Wang L."/>
            <person name="Mercier A."/>
            <person name="Li F."/>
            <person name="Yang H."/>
            <person name="Xiang J."/>
        </authorList>
    </citation>
    <scope>NUCLEOTIDE SEQUENCE [LARGE SCALE GENOMIC DNA]</scope>
    <source>
        <strain evidence="7">Shaxun</strain>
        <tissue evidence="7">Muscle</tissue>
    </source>
</reference>
<keyword evidence="5" id="KW-0496">Mitochondrion</keyword>
<dbReference type="AlphaFoldDB" id="A0A2G8K619"/>
<comment type="similarity">
    <text evidence="1 5">Belongs to the GcvH family.</text>
</comment>
<proteinExistence type="inferred from homology"/>
<dbReference type="CDD" id="cd06848">
    <property type="entry name" value="GCS_H"/>
    <property type="match status" value="1"/>
</dbReference>
<dbReference type="GO" id="GO:0005829">
    <property type="term" value="C:cytosol"/>
    <property type="evidence" value="ECO:0007669"/>
    <property type="project" value="TreeGrafter"/>
</dbReference>
<organism evidence="7 8">
    <name type="scientific">Stichopus japonicus</name>
    <name type="common">Sea cucumber</name>
    <dbReference type="NCBI Taxonomy" id="307972"/>
    <lineage>
        <taxon>Eukaryota</taxon>
        <taxon>Metazoa</taxon>
        <taxon>Echinodermata</taxon>
        <taxon>Eleutherozoa</taxon>
        <taxon>Echinozoa</taxon>
        <taxon>Holothuroidea</taxon>
        <taxon>Aspidochirotacea</taxon>
        <taxon>Aspidochirotida</taxon>
        <taxon>Stichopodidae</taxon>
        <taxon>Apostichopus</taxon>
    </lineage>
</organism>